<evidence type="ECO:0000313" key="3">
    <source>
        <dbReference type="Proteomes" id="UP000287651"/>
    </source>
</evidence>
<accession>A0A426ZWM2</accession>
<evidence type="ECO:0000256" key="1">
    <source>
        <dbReference type="SAM" id="MobiDB-lite"/>
    </source>
</evidence>
<reference evidence="2 3" key="1">
    <citation type="journal article" date="2014" name="Agronomy (Basel)">
        <title>A Draft Genome Sequence for Ensete ventricosum, the Drought-Tolerant Tree Against Hunger.</title>
        <authorList>
            <person name="Harrison J."/>
            <person name="Moore K.A."/>
            <person name="Paszkiewicz K."/>
            <person name="Jones T."/>
            <person name="Grant M."/>
            <person name="Ambacheew D."/>
            <person name="Muzemil S."/>
            <person name="Studholme D.J."/>
        </authorList>
    </citation>
    <scope>NUCLEOTIDE SEQUENCE [LARGE SCALE GENOMIC DNA]</scope>
</reference>
<name>A0A426ZWM2_ENSVE</name>
<comment type="caution">
    <text evidence="2">The sequence shown here is derived from an EMBL/GenBank/DDBJ whole genome shotgun (WGS) entry which is preliminary data.</text>
</comment>
<dbReference type="AlphaFoldDB" id="A0A426ZWM2"/>
<proteinExistence type="predicted"/>
<dbReference type="EMBL" id="AMZH03004725">
    <property type="protein sequence ID" value="RRT68352.1"/>
    <property type="molecule type" value="Genomic_DNA"/>
</dbReference>
<organism evidence="2 3">
    <name type="scientific">Ensete ventricosum</name>
    <name type="common">Abyssinian banana</name>
    <name type="synonym">Musa ensete</name>
    <dbReference type="NCBI Taxonomy" id="4639"/>
    <lineage>
        <taxon>Eukaryota</taxon>
        <taxon>Viridiplantae</taxon>
        <taxon>Streptophyta</taxon>
        <taxon>Embryophyta</taxon>
        <taxon>Tracheophyta</taxon>
        <taxon>Spermatophyta</taxon>
        <taxon>Magnoliopsida</taxon>
        <taxon>Liliopsida</taxon>
        <taxon>Zingiberales</taxon>
        <taxon>Musaceae</taxon>
        <taxon>Ensete</taxon>
    </lineage>
</organism>
<sequence>MLSHMVGSNATPRAFDRAIASAVPGRPPAAGVYSLALTAAGRSMALRTAKHDRDYKMLSRINCVCRGEVRCANVAGGDIVSTDVAGSKATQVVTRWQRPRSPQRWRAYVVDVVGLDRNEIVGVGKRGAVTVDSASRGRRKQRRLKGKEGTEVVGDGGGRCSSKDGRGSWAALEGAETTVLDSQVGRVSKTEGAIKAVTGRGGRKRATVVIDDWQRQQAMGRRGRRGDGGDGLHGCTEEEHRVMAASVVVGYSLQSRGGEEEGGSGVRQGLL</sequence>
<evidence type="ECO:0000313" key="2">
    <source>
        <dbReference type="EMBL" id="RRT68352.1"/>
    </source>
</evidence>
<feature type="region of interest" description="Disordered" evidence="1">
    <location>
        <begin position="132"/>
        <end position="166"/>
    </location>
</feature>
<gene>
    <name evidence="2" type="ORF">B296_00010593</name>
</gene>
<dbReference type="Proteomes" id="UP000287651">
    <property type="component" value="Unassembled WGS sequence"/>
</dbReference>
<protein>
    <submittedName>
        <fullName evidence="2">Uncharacterized protein</fullName>
    </submittedName>
</protein>
<feature type="compositionally biased region" description="Basic residues" evidence="1">
    <location>
        <begin position="136"/>
        <end position="145"/>
    </location>
</feature>